<dbReference type="PRINTS" id="PR00069">
    <property type="entry name" value="ALDKETRDTASE"/>
</dbReference>
<feature type="site" description="Lowers pKa of active site Tyr" evidence="3">
    <location>
        <position position="95"/>
    </location>
</feature>
<dbReference type="PANTHER" id="PTHR43638">
    <property type="entry name" value="OXIDOREDUCTASE, ALDO/KETO REDUCTASE FAMILY PROTEIN"/>
    <property type="match status" value="1"/>
</dbReference>
<feature type="binding site" evidence="2">
    <location>
        <position position="128"/>
    </location>
    <ligand>
        <name>substrate</name>
    </ligand>
</feature>
<dbReference type="OrthoDB" id="9773828at2"/>
<organism evidence="5 7">
    <name type="scientific">Trichococcus ilyis</name>
    <dbReference type="NCBI Taxonomy" id="640938"/>
    <lineage>
        <taxon>Bacteria</taxon>
        <taxon>Bacillati</taxon>
        <taxon>Bacillota</taxon>
        <taxon>Bacilli</taxon>
        <taxon>Lactobacillales</taxon>
        <taxon>Carnobacteriaceae</taxon>
        <taxon>Trichococcus</taxon>
    </lineage>
</organism>
<dbReference type="EMBL" id="FNYT01000004">
    <property type="protein sequence ID" value="SEI81961.1"/>
    <property type="molecule type" value="Genomic_DNA"/>
</dbReference>
<evidence type="ECO:0000256" key="1">
    <source>
        <dbReference type="PIRSR" id="PIRSR000097-1"/>
    </source>
</evidence>
<feature type="active site" description="Proton donor" evidence="1">
    <location>
        <position position="70"/>
    </location>
</feature>
<dbReference type="InterPro" id="IPR036812">
    <property type="entry name" value="NAD(P)_OxRdtase_dom_sf"/>
</dbReference>
<dbReference type="EMBL" id="FJNB01000004">
    <property type="protein sequence ID" value="CZQ89896.1"/>
    <property type="molecule type" value="Genomic_DNA"/>
</dbReference>
<protein>
    <submittedName>
        <fullName evidence="5 6">Aldo/keto reductase</fullName>
    </submittedName>
</protein>
<evidence type="ECO:0000313" key="5">
    <source>
        <dbReference type="EMBL" id="CZQ89896.1"/>
    </source>
</evidence>
<proteinExistence type="predicted"/>
<dbReference type="Proteomes" id="UP000076878">
    <property type="component" value="Unassembled WGS sequence"/>
</dbReference>
<dbReference type="Gene3D" id="3.20.20.100">
    <property type="entry name" value="NADP-dependent oxidoreductase domain"/>
    <property type="match status" value="1"/>
</dbReference>
<evidence type="ECO:0000259" key="4">
    <source>
        <dbReference type="Pfam" id="PF00248"/>
    </source>
</evidence>
<dbReference type="PIRSF" id="PIRSF000097">
    <property type="entry name" value="AKR"/>
    <property type="match status" value="1"/>
</dbReference>
<dbReference type="AlphaFoldDB" id="A0A143YH39"/>
<evidence type="ECO:0000256" key="3">
    <source>
        <dbReference type="PIRSR" id="PIRSR000097-3"/>
    </source>
</evidence>
<dbReference type="SUPFAM" id="SSF51430">
    <property type="entry name" value="NAD(P)-linked oxidoreductase"/>
    <property type="match status" value="1"/>
</dbReference>
<dbReference type="InterPro" id="IPR023210">
    <property type="entry name" value="NADP_OxRdtase_dom"/>
</dbReference>
<dbReference type="GO" id="GO:0016491">
    <property type="term" value="F:oxidoreductase activity"/>
    <property type="evidence" value="ECO:0007669"/>
    <property type="project" value="InterPro"/>
</dbReference>
<gene>
    <name evidence="6" type="ORF">SAMN05216375_10421</name>
    <name evidence="5" type="ORF">TR210_836</name>
</gene>
<dbReference type="PANTHER" id="PTHR43638:SF3">
    <property type="entry name" value="ALDEHYDE REDUCTASE"/>
    <property type="match status" value="1"/>
</dbReference>
<dbReference type="Proteomes" id="UP000199280">
    <property type="component" value="Unassembled WGS sequence"/>
</dbReference>
<evidence type="ECO:0000256" key="2">
    <source>
        <dbReference type="PIRSR" id="PIRSR000097-2"/>
    </source>
</evidence>
<dbReference type="STRING" id="640938.TR210_836"/>
<dbReference type="Pfam" id="PF00248">
    <property type="entry name" value="Aldo_ket_red"/>
    <property type="match status" value="1"/>
</dbReference>
<dbReference type="InterPro" id="IPR020471">
    <property type="entry name" value="AKR"/>
</dbReference>
<keyword evidence="8" id="KW-1185">Reference proteome</keyword>
<name>A0A143YH39_9LACT</name>
<sequence>MLNIDEHIMESLKKENSKRMVALPDGSSMPQLGQGTWYLGEDPAKRQEEIEALRLGVQLGMTLIDTAEMYGDGKSEHLVGEAIKGIRDQVYLVSKVYPHRASRNEILAACAESLRRLETDHLDLYLLHWRGNVPLSQTIAGMEQLKAEGKIGRWGVSNFDIHDMQDLLSMENGNQCQVNQVLYHLGSRGIEYDLLKWQRERNIPIMAYSPLAQGGRLREQLLESEEVQHIAKKHGVEALQVILAWCLVHPDIAAIPRSSNPEHTYLNAAASRIRLDEEDLKLLDGRFPAPTFKTALDII</sequence>
<evidence type="ECO:0000313" key="6">
    <source>
        <dbReference type="EMBL" id="SEI81961.1"/>
    </source>
</evidence>
<evidence type="ECO:0000313" key="8">
    <source>
        <dbReference type="Proteomes" id="UP000199280"/>
    </source>
</evidence>
<dbReference type="CDD" id="cd19138">
    <property type="entry name" value="AKR_YeaE"/>
    <property type="match status" value="1"/>
</dbReference>
<feature type="domain" description="NADP-dependent oxidoreductase" evidence="4">
    <location>
        <begin position="32"/>
        <end position="284"/>
    </location>
</feature>
<evidence type="ECO:0000313" key="7">
    <source>
        <dbReference type="Proteomes" id="UP000076878"/>
    </source>
</evidence>
<reference evidence="5 7" key="1">
    <citation type="submission" date="2016-02" db="EMBL/GenBank/DDBJ databases">
        <authorList>
            <person name="Wen L."/>
            <person name="He K."/>
            <person name="Yang H."/>
        </authorList>
    </citation>
    <scope>NUCLEOTIDE SEQUENCE [LARGE SCALE GENOMIC DNA]</scope>
    <source>
        <strain evidence="5">Trichococcus_R210</strain>
    </source>
</reference>
<accession>A0A143YH39</accession>
<reference evidence="6 8" key="2">
    <citation type="submission" date="2016-10" db="EMBL/GenBank/DDBJ databases">
        <authorList>
            <person name="Varghese N."/>
            <person name="Submissions S."/>
        </authorList>
    </citation>
    <scope>NUCLEOTIDE SEQUENCE [LARGE SCALE GENOMIC DNA]</scope>
    <source>
        <strain evidence="6 8">DSM 22150</strain>
    </source>
</reference>